<feature type="transmembrane region" description="Helical" evidence="7">
    <location>
        <begin position="31"/>
        <end position="57"/>
    </location>
</feature>
<reference evidence="10 11" key="1">
    <citation type="submission" date="2020-05" db="EMBL/GenBank/DDBJ databases">
        <title>Mucilaginibacter mali sp. nov.</title>
        <authorList>
            <person name="Kim H.S."/>
            <person name="Lee K.C."/>
            <person name="Suh M.K."/>
            <person name="Kim J.-S."/>
            <person name="Han K.-I."/>
            <person name="Eom M.K."/>
            <person name="Shin Y.K."/>
            <person name="Lee J.-S."/>
        </authorList>
    </citation>
    <scope>NUCLEOTIDE SEQUENCE [LARGE SCALE GENOMIC DNA]</scope>
    <source>
        <strain evidence="10 11">G2-14</strain>
    </source>
</reference>
<evidence type="ECO:0000256" key="5">
    <source>
        <dbReference type="ARBA" id="ARBA00023136"/>
    </source>
</evidence>
<keyword evidence="2" id="KW-1003">Cell membrane</keyword>
<dbReference type="AlphaFoldDB" id="A0A7D4PZV9"/>
<name>A0A7D4PZV9_9SPHI</name>
<evidence type="ECO:0000256" key="6">
    <source>
        <dbReference type="SAM" id="MobiDB-lite"/>
    </source>
</evidence>
<keyword evidence="3 7" id="KW-0812">Transmembrane</keyword>
<organism evidence="10 11">
    <name type="scientific">Mucilaginibacter mali</name>
    <dbReference type="NCBI Taxonomy" id="2740462"/>
    <lineage>
        <taxon>Bacteria</taxon>
        <taxon>Pseudomonadati</taxon>
        <taxon>Bacteroidota</taxon>
        <taxon>Sphingobacteriia</taxon>
        <taxon>Sphingobacteriales</taxon>
        <taxon>Sphingobacteriaceae</taxon>
        <taxon>Mucilaginibacter</taxon>
    </lineage>
</organism>
<dbReference type="GO" id="GO:0005886">
    <property type="term" value="C:plasma membrane"/>
    <property type="evidence" value="ECO:0007669"/>
    <property type="project" value="UniProtKB-SubCell"/>
</dbReference>
<dbReference type="KEGG" id="mmab:HQ865_05585"/>
<evidence type="ECO:0000256" key="3">
    <source>
        <dbReference type="ARBA" id="ARBA00022692"/>
    </source>
</evidence>
<gene>
    <name evidence="10" type="ORF">HQ865_05585</name>
</gene>
<dbReference type="InterPro" id="IPR043726">
    <property type="entry name" value="LiaI-LiaF-like_TM1"/>
</dbReference>
<dbReference type="Pfam" id="PF18917">
    <property type="entry name" value="LiaI-LiaF-like_TM1"/>
    <property type="match status" value="1"/>
</dbReference>
<feature type="transmembrane region" description="Helical" evidence="7">
    <location>
        <begin position="98"/>
        <end position="117"/>
    </location>
</feature>
<evidence type="ECO:0000256" key="2">
    <source>
        <dbReference type="ARBA" id="ARBA00022475"/>
    </source>
</evidence>
<dbReference type="PANTHER" id="PTHR33885">
    <property type="entry name" value="PHAGE SHOCK PROTEIN C"/>
    <property type="match status" value="1"/>
</dbReference>
<dbReference type="RefSeq" id="WP_173413941.1">
    <property type="nucleotide sequence ID" value="NZ_CP054139.1"/>
</dbReference>
<sequence length="180" mass="19755">MNNRLYRDDIHKVIGGVCAGLADYLKLDVSIVRLIFVLTLILKGGGLLIYIILWMVLPKKTLTFQMPPQQPFVDYTVPPVSSAPQWDPSLNQPKKTSAGAIIAGTILIIVGGCVLLDDLDLIPDWDLEHLWPLVLIGAGIAAIFAGSKKQPWENPDFNKADTVKQEPANDNSQNDNPTTL</sequence>
<evidence type="ECO:0000313" key="10">
    <source>
        <dbReference type="EMBL" id="QKJ29246.1"/>
    </source>
</evidence>
<keyword evidence="5 7" id="KW-0472">Membrane</keyword>
<feature type="domain" description="LiaI-LiaF-like transmembrane region" evidence="9">
    <location>
        <begin position="101"/>
        <end position="142"/>
    </location>
</feature>
<accession>A0A7D4PZV9</accession>
<evidence type="ECO:0000256" key="4">
    <source>
        <dbReference type="ARBA" id="ARBA00022989"/>
    </source>
</evidence>
<dbReference type="InterPro" id="IPR007168">
    <property type="entry name" value="Phageshock_PspC_N"/>
</dbReference>
<feature type="domain" description="Phage shock protein PspC N-terminal" evidence="8">
    <location>
        <begin position="4"/>
        <end position="60"/>
    </location>
</feature>
<dbReference type="Proteomes" id="UP000505355">
    <property type="component" value="Chromosome"/>
</dbReference>
<evidence type="ECO:0000256" key="7">
    <source>
        <dbReference type="SAM" id="Phobius"/>
    </source>
</evidence>
<evidence type="ECO:0000259" key="8">
    <source>
        <dbReference type="Pfam" id="PF04024"/>
    </source>
</evidence>
<dbReference type="EMBL" id="CP054139">
    <property type="protein sequence ID" value="QKJ29246.1"/>
    <property type="molecule type" value="Genomic_DNA"/>
</dbReference>
<evidence type="ECO:0000259" key="9">
    <source>
        <dbReference type="Pfam" id="PF18917"/>
    </source>
</evidence>
<comment type="subcellular location">
    <subcellularLocation>
        <location evidence="1">Cell membrane</location>
        <topology evidence="1">Single-pass membrane protein</topology>
    </subcellularLocation>
</comment>
<evidence type="ECO:0000256" key="1">
    <source>
        <dbReference type="ARBA" id="ARBA00004162"/>
    </source>
</evidence>
<proteinExistence type="predicted"/>
<keyword evidence="11" id="KW-1185">Reference proteome</keyword>
<feature type="compositionally biased region" description="Polar residues" evidence="6">
    <location>
        <begin position="168"/>
        <end position="180"/>
    </location>
</feature>
<evidence type="ECO:0000313" key="11">
    <source>
        <dbReference type="Proteomes" id="UP000505355"/>
    </source>
</evidence>
<feature type="transmembrane region" description="Helical" evidence="7">
    <location>
        <begin position="129"/>
        <end position="147"/>
    </location>
</feature>
<dbReference type="Pfam" id="PF04024">
    <property type="entry name" value="PspC"/>
    <property type="match status" value="1"/>
</dbReference>
<feature type="region of interest" description="Disordered" evidence="6">
    <location>
        <begin position="154"/>
        <end position="180"/>
    </location>
</feature>
<dbReference type="PANTHER" id="PTHR33885:SF3">
    <property type="entry name" value="PHAGE SHOCK PROTEIN C"/>
    <property type="match status" value="1"/>
</dbReference>
<keyword evidence="4 7" id="KW-1133">Transmembrane helix</keyword>
<dbReference type="InterPro" id="IPR052027">
    <property type="entry name" value="PspC"/>
</dbReference>
<protein>
    <submittedName>
        <fullName evidence="10">PspC domain-containing protein</fullName>
    </submittedName>
</protein>